<dbReference type="RefSeq" id="XP_029713733.2">
    <property type="nucleotide sequence ID" value="XM_029857873.2"/>
</dbReference>
<protein>
    <submittedName>
        <fullName evidence="1">Uncharacterized protein</fullName>
    </submittedName>
</protein>
<evidence type="ECO:0000313" key="1">
    <source>
        <dbReference type="EnsemblMetazoa" id="AALFPA23_010841.P15274"/>
    </source>
</evidence>
<organism evidence="1 2">
    <name type="scientific">Aedes albopictus</name>
    <name type="common">Asian tiger mosquito</name>
    <name type="synonym">Stegomyia albopicta</name>
    <dbReference type="NCBI Taxonomy" id="7160"/>
    <lineage>
        <taxon>Eukaryota</taxon>
        <taxon>Metazoa</taxon>
        <taxon>Ecdysozoa</taxon>
        <taxon>Arthropoda</taxon>
        <taxon>Hexapoda</taxon>
        <taxon>Insecta</taxon>
        <taxon>Pterygota</taxon>
        <taxon>Neoptera</taxon>
        <taxon>Endopterygota</taxon>
        <taxon>Diptera</taxon>
        <taxon>Nematocera</taxon>
        <taxon>Culicoidea</taxon>
        <taxon>Culicidae</taxon>
        <taxon>Culicinae</taxon>
        <taxon>Aedini</taxon>
        <taxon>Aedes</taxon>
        <taxon>Stegomyia</taxon>
    </lineage>
</organism>
<accession>A0ABM1YNY3</accession>
<reference evidence="1" key="2">
    <citation type="submission" date="2025-05" db="UniProtKB">
        <authorList>
            <consortium name="EnsemblMetazoa"/>
        </authorList>
    </citation>
    <scope>IDENTIFICATION</scope>
    <source>
        <strain evidence="1">Foshan</strain>
    </source>
</reference>
<reference evidence="2" key="1">
    <citation type="journal article" date="2015" name="Proc. Natl. Acad. Sci. U.S.A.">
        <title>Genome sequence of the Asian Tiger mosquito, Aedes albopictus, reveals insights into its biology, genetics, and evolution.</title>
        <authorList>
            <person name="Chen X.G."/>
            <person name="Jiang X."/>
            <person name="Gu J."/>
            <person name="Xu M."/>
            <person name="Wu Y."/>
            <person name="Deng Y."/>
            <person name="Zhang C."/>
            <person name="Bonizzoni M."/>
            <person name="Dermauw W."/>
            <person name="Vontas J."/>
            <person name="Armbruster P."/>
            <person name="Huang X."/>
            <person name="Yang Y."/>
            <person name="Zhang H."/>
            <person name="He W."/>
            <person name="Peng H."/>
            <person name="Liu Y."/>
            <person name="Wu K."/>
            <person name="Chen J."/>
            <person name="Lirakis M."/>
            <person name="Topalis P."/>
            <person name="Van Leeuwen T."/>
            <person name="Hall A.B."/>
            <person name="Jiang X."/>
            <person name="Thorpe C."/>
            <person name="Mueller R.L."/>
            <person name="Sun C."/>
            <person name="Waterhouse R.M."/>
            <person name="Yan G."/>
            <person name="Tu Z.J."/>
            <person name="Fang X."/>
            <person name="James A.A."/>
        </authorList>
    </citation>
    <scope>NUCLEOTIDE SEQUENCE [LARGE SCALE GENOMIC DNA]</scope>
    <source>
        <strain evidence="2">Foshan</strain>
    </source>
</reference>
<name>A0ABM1YNY3_AEDAL</name>
<proteinExistence type="predicted"/>
<evidence type="ECO:0000313" key="2">
    <source>
        <dbReference type="Proteomes" id="UP000069940"/>
    </source>
</evidence>
<dbReference type="GeneID" id="115257893"/>
<keyword evidence="2" id="KW-1185">Reference proteome</keyword>
<dbReference type="Proteomes" id="UP000069940">
    <property type="component" value="Unassembled WGS sequence"/>
</dbReference>
<sequence>MPSEEGDSSSQVSVPSKNSAIEQFELLKSKFLAILEDRFFGNLKHDWRSGRQEQQTKSLPSFESLSDESGSYLVLDGKKISFDWFRQALATSKSEPEAAELLPSVVSSSLTEVDIESPYFAGTPEQMAPLLQAADRFHTHRSRTRDGMRDRLLVEDKAFEKETMGWKFQRHSKLATQLDPHYRSEISYRPRIRNFTRVDAIHKLRDASRNQFETYYRQEYLFEKTEVQKAEKQYHQQLHERCSEMIQALRAIRQQRFSQSMRVMDKVKPCYEETARVEKELRDRQRQMVGLWNKVIKLESIWVRRLKFQNFLYLIMPKVWREEHDWIHMNEDGKLEGYPESIANRDMANLRNLDGKNDIWAVKEFFEREYVDKAKPVHAAFETTESLLEGTAELDVNSMTLLNRLNMLNWVKVDAEKETKDVLNNYNKLIGNLRYSIQDLLAKKESYERRSAELKAVFHEWINDPLRESIGSERNRNVETLLYVLYKNLLPLDQRQNALRFSGPESFSYVFNQIMQLLSEFDKIPPELIKSSEKRVRFVHMRKIKAAQRAAEEDHRHKLLAIQLKRSLAPPYVKPPRKGKLPRSRLKMKPEPEVIIPSTETKLDRIFKLGFGEHAKLSDVERKNLEIDMVYGNFCSVRFEQYLRSIGYEPEYDFVSMVEQRDGPETRFFKRKELIPLVLTRLKRWENYQEKLKQKLLQMDG</sequence>
<dbReference type="EnsemblMetazoa" id="AALFPA23_010841.R15274">
    <property type="protein sequence ID" value="AALFPA23_010841.P15274"/>
    <property type="gene ID" value="AALFPA23_010841"/>
</dbReference>